<keyword evidence="2" id="KW-1185">Reference proteome</keyword>
<reference evidence="1 2" key="1">
    <citation type="submission" date="2020-03" db="EMBL/GenBank/DDBJ databases">
        <authorList>
            <consortium name="Genoscope - CEA"/>
            <person name="William W."/>
        </authorList>
    </citation>
    <scope>NUCLEOTIDE SEQUENCE [LARGE SCALE GENOMIC DNA]</scope>
    <source>
        <strain evidence="2">DSM 16959</strain>
    </source>
</reference>
<dbReference type="Proteomes" id="UP000515733">
    <property type="component" value="Chromosome"/>
</dbReference>
<accession>A0A6S6XYR8</accession>
<evidence type="ECO:0000313" key="1">
    <source>
        <dbReference type="EMBL" id="CAB1370073.1"/>
    </source>
</evidence>
<organism evidence="1 2">
    <name type="scientific">Denitratisoma oestradiolicum</name>
    <dbReference type="NCBI Taxonomy" id="311182"/>
    <lineage>
        <taxon>Bacteria</taxon>
        <taxon>Pseudomonadati</taxon>
        <taxon>Pseudomonadota</taxon>
        <taxon>Betaproteobacteria</taxon>
        <taxon>Nitrosomonadales</taxon>
        <taxon>Sterolibacteriaceae</taxon>
        <taxon>Denitratisoma</taxon>
    </lineage>
</organism>
<sequence>MPTRKSFFATPDDAEAAFYEALERADLDAMMAIWAEDEEIVCVLPGGPRLAGYTLVREAWRRIFESGFRLNLRVTALSQVVNPFTAIHSRVEHVAVEGDDSTFAPIVATNIFVRGALGWRLVVRHTSPAPPEFEGEIPKILH</sequence>
<dbReference type="KEGG" id="doe:DENOEST_2914"/>
<gene>
    <name evidence="1" type="ORF">DENOEST_2914</name>
</gene>
<dbReference type="RefSeq" id="WP_145770977.1">
    <property type="nucleotide sequence ID" value="NZ_LR778301.1"/>
</dbReference>
<dbReference type="InterPro" id="IPR032710">
    <property type="entry name" value="NTF2-like_dom_sf"/>
</dbReference>
<protein>
    <submittedName>
        <fullName evidence="1">Uncharacterized protein</fullName>
    </submittedName>
</protein>
<dbReference type="EMBL" id="LR778301">
    <property type="protein sequence ID" value="CAB1370073.1"/>
    <property type="molecule type" value="Genomic_DNA"/>
</dbReference>
<name>A0A6S6XYR8_9PROT</name>
<dbReference type="PANTHER" id="PTHR34957:SF1">
    <property type="entry name" value="NUCLEAR TRANSPORT FACTOR 2 (NTF2) FAMILY PROTEIN"/>
    <property type="match status" value="1"/>
</dbReference>
<dbReference type="InterPro" id="IPR037401">
    <property type="entry name" value="SnoaL-like"/>
</dbReference>
<dbReference type="Pfam" id="PF13474">
    <property type="entry name" value="SnoaL_3"/>
    <property type="match status" value="1"/>
</dbReference>
<evidence type="ECO:0000313" key="2">
    <source>
        <dbReference type="Proteomes" id="UP000515733"/>
    </source>
</evidence>
<proteinExistence type="predicted"/>
<dbReference type="Gene3D" id="3.10.450.50">
    <property type="match status" value="1"/>
</dbReference>
<dbReference type="SUPFAM" id="SSF54427">
    <property type="entry name" value="NTF2-like"/>
    <property type="match status" value="1"/>
</dbReference>
<dbReference type="PANTHER" id="PTHR34957">
    <property type="entry name" value="NUCLEAR TRANSPORT FACTOR 2 (NTF2) FAMILY PROTEIN"/>
    <property type="match status" value="1"/>
</dbReference>
<dbReference type="AlphaFoldDB" id="A0A6S6XYR8"/>
<dbReference type="OrthoDB" id="5767026at2"/>